<evidence type="ECO:0000259" key="1">
    <source>
        <dbReference type="PROSITE" id="PS51186"/>
    </source>
</evidence>
<organism evidence="2 3">
    <name type="scientific">Catellatospora chokoriensis</name>
    <dbReference type="NCBI Taxonomy" id="310353"/>
    <lineage>
        <taxon>Bacteria</taxon>
        <taxon>Bacillati</taxon>
        <taxon>Actinomycetota</taxon>
        <taxon>Actinomycetes</taxon>
        <taxon>Micromonosporales</taxon>
        <taxon>Micromonosporaceae</taxon>
        <taxon>Catellatospora</taxon>
    </lineage>
</organism>
<gene>
    <name evidence="2" type="ORF">Cch02nite_40890</name>
</gene>
<dbReference type="SUPFAM" id="SSF55729">
    <property type="entry name" value="Acyl-CoA N-acyltransferases (Nat)"/>
    <property type="match status" value="1"/>
</dbReference>
<dbReference type="CDD" id="cd04301">
    <property type="entry name" value="NAT_SF"/>
    <property type="match status" value="1"/>
</dbReference>
<dbReference type="InterPro" id="IPR016181">
    <property type="entry name" value="Acyl_CoA_acyltransferase"/>
</dbReference>
<dbReference type="PROSITE" id="PS51186">
    <property type="entry name" value="GNAT"/>
    <property type="match status" value="1"/>
</dbReference>
<proteinExistence type="predicted"/>
<name>A0A8J3K4P6_9ACTN</name>
<feature type="domain" description="N-acetyltransferase" evidence="1">
    <location>
        <begin position="1"/>
        <end position="125"/>
    </location>
</feature>
<dbReference type="AlphaFoldDB" id="A0A8J3K4P6"/>
<sequence>MAIWLPRDEDTPGPVDYDTQLAAACGPYLDRFKALDAVFAQHHPQLGFHHYLQFIAVQPGEQSHGIGSALLDHHHRWLDHDGIAAYLEASKTSNRDLYLRHGYAPAEPFCLPNDGPPLWPIRRAPQDPGTPRIPRC</sequence>
<reference evidence="2 3" key="1">
    <citation type="submission" date="2021-01" db="EMBL/GenBank/DDBJ databases">
        <title>Whole genome shotgun sequence of Catellatospora chokoriensis NBRC 107358.</title>
        <authorList>
            <person name="Komaki H."/>
            <person name="Tamura T."/>
        </authorList>
    </citation>
    <scope>NUCLEOTIDE SEQUENCE [LARGE SCALE GENOMIC DNA]</scope>
    <source>
        <strain evidence="2 3">NBRC 107358</strain>
    </source>
</reference>
<dbReference type="EMBL" id="BONG01000025">
    <property type="protein sequence ID" value="GIF90645.1"/>
    <property type="molecule type" value="Genomic_DNA"/>
</dbReference>
<dbReference type="RefSeq" id="WP_239120666.1">
    <property type="nucleotide sequence ID" value="NZ_BAAALB010000031.1"/>
</dbReference>
<dbReference type="Proteomes" id="UP000619293">
    <property type="component" value="Unassembled WGS sequence"/>
</dbReference>
<comment type="caution">
    <text evidence="2">The sequence shown here is derived from an EMBL/GenBank/DDBJ whole genome shotgun (WGS) entry which is preliminary data.</text>
</comment>
<dbReference type="PANTHER" id="PTHR42791:SF1">
    <property type="entry name" value="N-ACETYLTRANSFERASE DOMAIN-CONTAINING PROTEIN"/>
    <property type="match status" value="1"/>
</dbReference>
<dbReference type="PANTHER" id="PTHR42791">
    <property type="entry name" value="GNAT FAMILY ACETYLTRANSFERASE"/>
    <property type="match status" value="1"/>
</dbReference>
<dbReference type="GO" id="GO:0016747">
    <property type="term" value="F:acyltransferase activity, transferring groups other than amino-acyl groups"/>
    <property type="evidence" value="ECO:0007669"/>
    <property type="project" value="InterPro"/>
</dbReference>
<dbReference type="Gene3D" id="3.40.630.30">
    <property type="match status" value="1"/>
</dbReference>
<evidence type="ECO:0000313" key="2">
    <source>
        <dbReference type="EMBL" id="GIF90645.1"/>
    </source>
</evidence>
<accession>A0A8J3K4P6</accession>
<evidence type="ECO:0000313" key="3">
    <source>
        <dbReference type="Proteomes" id="UP000619293"/>
    </source>
</evidence>
<dbReference type="Pfam" id="PF13508">
    <property type="entry name" value="Acetyltransf_7"/>
    <property type="match status" value="1"/>
</dbReference>
<dbReference type="InterPro" id="IPR000182">
    <property type="entry name" value="GNAT_dom"/>
</dbReference>
<keyword evidence="3" id="KW-1185">Reference proteome</keyword>
<dbReference type="InterPro" id="IPR052523">
    <property type="entry name" value="Trichothecene_AcTrans"/>
</dbReference>
<protein>
    <recommendedName>
        <fullName evidence="1">N-acetyltransferase domain-containing protein</fullName>
    </recommendedName>
</protein>